<protein>
    <submittedName>
        <fullName evidence="2">FMN reductase</fullName>
    </submittedName>
</protein>
<keyword evidence="3" id="KW-1185">Reference proteome</keyword>
<dbReference type="Proteomes" id="UP000621500">
    <property type="component" value="Unassembled WGS sequence"/>
</dbReference>
<dbReference type="InterPro" id="IPR029039">
    <property type="entry name" value="Flavoprotein-like_sf"/>
</dbReference>
<evidence type="ECO:0000313" key="3">
    <source>
        <dbReference type="Proteomes" id="UP000621500"/>
    </source>
</evidence>
<sequence length="209" mass="23100">MQAQVDLAAVHQADHTTPPRVAIIVGSTRPGRKADTVALWVLDIAVRRDDATFEVVDIADHALPHLNEPIPARQGQYTHAHTRNWAEKIGSFDSYVFVTPEYNGSISGALKNAIDFLYAEWNDKVAGFIGYGIQGGVRAVEHLRLILSDLNVTDVHHTIALTLAEDFEDYTRFTPSDPQEKNLTIMLDELVTQTLALRGARSTKPKSTS</sequence>
<dbReference type="RefSeq" id="WP_203855821.1">
    <property type="nucleotide sequence ID" value="NZ_BAAAZQ010000002.1"/>
</dbReference>
<reference evidence="2 3" key="1">
    <citation type="submission" date="2021-01" db="EMBL/GenBank/DDBJ databases">
        <title>Whole genome shotgun sequence of Plantactinospora mayteni NBRC 109088.</title>
        <authorList>
            <person name="Komaki H."/>
            <person name="Tamura T."/>
        </authorList>
    </citation>
    <scope>NUCLEOTIDE SEQUENCE [LARGE SCALE GENOMIC DNA]</scope>
    <source>
        <strain evidence="2 3">NBRC 109088</strain>
    </source>
</reference>
<dbReference type="Pfam" id="PF03358">
    <property type="entry name" value="FMN_red"/>
    <property type="match status" value="1"/>
</dbReference>
<dbReference type="Gene3D" id="3.40.50.360">
    <property type="match status" value="1"/>
</dbReference>
<feature type="domain" description="NADPH-dependent FMN reductase-like" evidence="1">
    <location>
        <begin position="19"/>
        <end position="162"/>
    </location>
</feature>
<evidence type="ECO:0000259" key="1">
    <source>
        <dbReference type="Pfam" id="PF03358"/>
    </source>
</evidence>
<name>A0ABQ4EH46_9ACTN</name>
<dbReference type="InterPro" id="IPR005025">
    <property type="entry name" value="FMN_Rdtase-like_dom"/>
</dbReference>
<dbReference type="PANTHER" id="PTHR30543:SF21">
    <property type="entry name" value="NAD(P)H-DEPENDENT FMN REDUCTASE LOT6"/>
    <property type="match status" value="1"/>
</dbReference>
<dbReference type="EMBL" id="BONX01000003">
    <property type="protein sequence ID" value="GIG93979.1"/>
    <property type="molecule type" value="Genomic_DNA"/>
</dbReference>
<organism evidence="2 3">
    <name type="scientific">Plantactinospora mayteni</name>
    <dbReference type="NCBI Taxonomy" id="566021"/>
    <lineage>
        <taxon>Bacteria</taxon>
        <taxon>Bacillati</taxon>
        <taxon>Actinomycetota</taxon>
        <taxon>Actinomycetes</taxon>
        <taxon>Micromonosporales</taxon>
        <taxon>Micromonosporaceae</taxon>
        <taxon>Plantactinospora</taxon>
    </lineage>
</organism>
<dbReference type="PANTHER" id="PTHR30543">
    <property type="entry name" value="CHROMATE REDUCTASE"/>
    <property type="match status" value="1"/>
</dbReference>
<accession>A0ABQ4EH46</accession>
<gene>
    <name evidence="2" type="ORF">Pma05_05520</name>
</gene>
<dbReference type="SUPFAM" id="SSF52218">
    <property type="entry name" value="Flavoproteins"/>
    <property type="match status" value="1"/>
</dbReference>
<evidence type="ECO:0000313" key="2">
    <source>
        <dbReference type="EMBL" id="GIG93979.1"/>
    </source>
</evidence>
<dbReference type="InterPro" id="IPR050712">
    <property type="entry name" value="NAD(P)H-dep_reductase"/>
</dbReference>
<proteinExistence type="predicted"/>
<comment type="caution">
    <text evidence="2">The sequence shown here is derived from an EMBL/GenBank/DDBJ whole genome shotgun (WGS) entry which is preliminary data.</text>
</comment>